<dbReference type="PANTHER" id="PTHR11241">
    <property type="entry name" value="DEOXYURIDINE 5'-TRIPHOSPHATE NUCLEOTIDOHYDROLASE"/>
    <property type="match status" value="1"/>
</dbReference>
<keyword evidence="5" id="KW-1185">Reference proteome</keyword>
<sequence length="146" mass="15960">MLTFIFLEMSSNCNYNGALRYTRLSRRALPPRRDPNGGLGMVICSAYHYVIPPNGKMLVYTDLALRLPPGTAARILPYLPASAGSILGVEGSQLNVENMYNVCVVVYNFSAEKYTVCIGDPVAQVLCGHLFCPALEEDPKDSPNTV</sequence>
<dbReference type="InterPro" id="IPR036157">
    <property type="entry name" value="dUTPase-like_sf"/>
</dbReference>
<dbReference type="OrthoDB" id="12539at10239"/>
<dbReference type="GO" id="GO:0046081">
    <property type="term" value="P:dUTP catabolic process"/>
    <property type="evidence" value="ECO:0007669"/>
    <property type="project" value="InterPro"/>
</dbReference>
<dbReference type="KEGG" id="vg:28715628"/>
<name>A0A1B0UI12_9ADEN</name>
<evidence type="ECO:0000256" key="1">
    <source>
        <dbReference type="ARBA" id="ARBA00003495"/>
    </source>
</evidence>
<dbReference type="RefSeq" id="YP_009272897.1">
    <property type="nucleotide sequence ID" value="NC_030860.1"/>
</dbReference>
<protein>
    <submittedName>
        <fullName evidence="4">dUTP pyrophosphatase</fullName>
    </submittedName>
</protein>
<accession>A0A1B0UI12</accession>
<feature type="domain" description="dUTPase-like" evidence="3">
    <location>
        <begin position="35"/>
        <end position="132"/>
    </location>
</feature>
<evidence type="ECO:0000313" key="4">
    <source>
        <dbReference type="EMBL" id="AMB43170.1"/>
    </source>
</evidence>
<evidence type="ECO:0000313" key="5">
    <source>
        <dbReference type="Proteomes" id="UP000173328"/>
    </source>
</evidence>
<dbReference type="GO" id="GO:0004170">
    <property type="term" value="F:dUTP diphosphatase activity"/>
    <property type="evidence" value="ECO:0007669"/>
    <property type="project" value="InterPro"/>
</dbReference>
<dbReference type="GO" id="GO:0006226">
    <property type="term" value="P:dUMP biosynthetic process"/>
    <property type="evidence" value="ECO:0007669"/>
    <property type="project" value="InterPro"/>
</dbReference>
<reference evidence="4 5" key="1">
    <citation type="submission" date="2015-08" db="EMBL/GenBank/DDBJ databases">
        <title>Isolation and characterization of novel bat adenoviruses with diverse genome sizes, low GC contents or extremely long E3 ORFs.</title>
        <authorList>
            <person name="Tan B."/>
            <person name="Yang X.-L."/>
            <person name="Ge X.-Y."/>
            <person name="Peng C."/>
            <person name="Zhang Y.-Z."/>
            <person name="Zhang L.-B."/>
            <person name="Shi Z.-L."/>
        </authorList>
    </citation>
    <scope>NUCLEOTIDE SEQUENCE [LARGE SCALE GENOMIC DNA]</scope>
    <source>
        <strain evidence="4">WIV12</strain>
    </source>
</reference>
<dbReference type="Proteomes" id="UP000173328">
    <property type="component" value="Segment"/>
</dbReference>
<dbReference type="SUPFAM" id="SSF51283">
    <property type="entry name" value="dUTPase-like"/>
    <property type="match status" value="1"/>
</dbReference>
<dbReference type="InterPro" id="IPR008181">
    <property type="entry name" value="dUTPase"/>
</dbReference>
<dbReference type="PANTHER" id="PTHR11241:SF12">
    <property type="entry name" value="INACTIVE DEOXYURIDINE 5'-TRIPHOSPHATE NUCLEOTIDOHYDROLASE-LIKE PROTEIN FLJ16323-RELATED"/>
    <property type="match status" value="1"/>
</dbReference>
<organism evidence="4 5">
    <name type="scientific">Bat mastadenovirus WIV12</name>
    <dbReference type="NCBI Taxonomy" id="1788434"/>
    <lineage>
        <taxon>Viruses</taxon>
        <taxon>Varidnaviria</taxon>
        <taxon>Bamfordvirae</taxon>
        <taxon>Preplasmiviricota</taxon>
        <taxon>Polisuviricotina</taxon>
        <taxon>Pharingeaviricetes</taxon>
        <taxon>Rowavirales</taxon>
        <taxon>Adenoviridae</taxon>
        <taxon>Mastadenovirus</taxon>
        <taxon>Mastadenovirus miniopteridae</taxon>
        <taxon>Bat mastadenovirus D</taxon>
    </lineage>
</organism>
<proteinExistence type="predicted"/>
<dbReference type="Gene3D" id="2.70.40.10">
    <property type="match status" value="1"/>
</dbReference>
<keyword evidence="2" id="KW-0546">Nucleotide metabolism</keyword>
<evidence type="ECO:0000259" key="3">
    <source>
        <dbReference type="Pfam" id="PF00692"/>
    </source>
</evidence>
<dbReference type="InterPro" id="IPR029054">
    <property type="entry name" value="dUTPase-like"/>
</dbReference>
<comment type="function">
    <text evidence="1">This enzyme is involved in nucleotide metabolism: it produces dUMP, the immediate precursor of thymidine nucleotides and it decreases the intracellular concentration of dUTP so that uracil cannot be incorporated into DNA.</text>
</comment>
<dbReference type="EMBL" id="KT698856">
    <property type="protein sequence ID" value="AMB43170.1"/>
    <property type="molecule type" value="Genomic_DNA"/>
</dbReference>
<dbReference type="GeneID" id="28715628"/>
<evidence type="ECO:0000256" key="2">
    <source>
        <dbReference type="ARBA" id="ARBA00023080"/>
    </source>
</evidence>
<dbReference type="Pfam" id="PF00692">
    <property type="entry name" value="dUTPase"/>
    <property type="match status" value="1"/>
</dbReference>
<dbReference type="GO" id="GO:0000287">
    <property type="term" value="F:magnesium ion binding"/>
    <property type="evidence" value="ECO:0007669"/>
    <property type="project" value="InterPro"/>
</dbReference>